<accession>A0A8W8NQC4</accession>
<protein>
    <submittedName>
        <fullName evidence="1">Uncharacterized protein</fullName>
    </submittedName>
</protein>
<reference evidence="1" key="1">
    <citation type="submission" date="2022-08" db="UniProtKB">
        <authorList>
            <consortium name="EnsemblMetazoa"/>
        </authorList>
    </citation>
    <scope>IDENTIFICATION</scope>
    <source>
        <strain evidence="1">05x7-T-G4-1.051#20</strain>
    </source>
</reference>
<dbReference type="Proteomes" id="UP000005408">
    <property type="component" value="Unassembled WGS sequence"/>
</dbReference>
<proteinExistence type="predicted"/>
<sequence length="97" mass="11008">MNFLGCTPEGYFGSNCSIPCPDVNCQKCHMESGICYNCKQGYKGQRCETGKDSLHSINHLIFKSHVMSTFRMSLETMIIVKSYGNCEDLKYTIQFSK</sequence>
<evidence type="ECO:0000313" key="2">
    <source>
        <dbReference type="Proteomes" id="UP000005408"/>
    </source>
</evidence>
<evidence type="ECO:0000313" key="1">
    <source>
        <dbReference type="EnsemblMetazoa" id="G8741.1:cds"/>
    </source>
</evidence>
<dbReference type="AlphaFoldDB" id="A0A8W8NQC4"/>
<keyword evidence="2" id="KW-1185">Reference proteome</keyword>
<organism evidence="1 2">
    <name type="scientific">Magallana gigas</name>
    <name type="common">Pacific oyster</name>
    <name type="synonym">Crassostrea gigas</name>
    <dbReference type="NCBI Taxonomy" id="29159"/>
    <lineage>
        <taxon>Eukaryota</taxon>
        <taxon>Metazoa</taxon>
        <taxon>Spiralia</taxon>
        <taxon>Lophotrochozoa</taxon>
        <taxon>Mollusca</taxon>
        <taxon>Bivalvia</taxon>
        <taxon>Autobranchia</taxon>
        <taxon>Pteriomorphia</taxon>
        <taxon>Ostreida</taxon>
        <taxon>Ostreoidea</taxon>
        <taxon>Ostreidae</taxon>
        <taxon>Magallana</taxon>
    </lineage>
</organism>
<dbReference type="EnsemblMetazoa" id="G8741.1">
    <property type="protein sequence ID" value="G8741.1:cds"/>
    <property type="gene ID" value="G8741"/>
</dbReference>
<name>A0A8W8NQC4_MAGGI</name>